<dbReference type="CDD" id="cd00200">
    <property type="entry name" value="WD40"/>
    <property type="match status" value="1"/>
</dbReference>
<sequence>MPAQKIETGHNDVVHDVQMDYYGKRVATASSDTSIKIIGVSSNSATQPLATLTGHQGPVWQVAWAHPKFGSVLASCSYDGRVIIWKEGNPNEWAQAHVFHEHKSSVNSISWAPHEIGLCLACGSSDGTISVLTLQADGSWDTNRIDQAHPVGVTSVSWAPATAPGALVGSGLLEPVHKLVSGGCDNTVKVWKLFNGTWKMDCFPALQMHSDWVRDVAWAPNLGLPKSTIASASQDGTVVIWTVGKEGEQWEGRVLKDFKTPVWRVSWSLTGNLLAVADGDNNVTLWKEAVDGEWQQVLEVASCSVNAALVSDMCILVSSINFDPCQSLRQELSSVAVGVQFPFTKFVVLRFLEKIEDGLARARAAIKEASRSQSYTSEEEQTFIPRGPVYRNPYAFHQSHIEMVKRFKIWTYKEGEPPLVHQGPMSYIYGIEGHFIQEMEDGMSLINKFLASNPNEAHVFFLPFSIVNIRISFYKPHDFDRGPLNRVTLDYVNAVAEKYPYWNRSHGADHFMLSCHDWAPDISFGNPKLLQNLIRALCNANTSEGFQPVRDVPIPEINVPARQLNQPGLGLHTSKRRIFAFFAGGNHGHVRKFLFEQWEKDNEIQLYEHLPKHLNYFQMLGKSKFCLCPSGYEVASSRIVEAIRADCVPVVIKDNYSFPFSDVLDWSRFSIHVPVSKIPEIKTMLKGISPKEYEKLIQGVNSIKWHFTINRPAKPFDLIHMVLHSVWLRRLNIRLSY</sequence>
<evidence type="ECO:0000256" key="7">
    <source>
        <dbReference type="PROSITE-ProRule" id="PRU00221"/>
    </source>
</evidence>
<dbReference type="InterPro" id="IPR037363">
    <property type="entry name" value="Sec13/Seh1_fam"/>
</dbReference>
<proteinExistence type="inferred from homology"/>
<feature type="domain" description="Exostosin GT47" evidence="8">
    <location>
        <begin position="405"/>
        <end position="686"/>
    </location>
</feature>
<dbReference type="InterPro" id="IPR001680">
    <property type="entry name" value="WD40_rpt"/>
</dbReference>
<dbReference type="GO" id="GO:0030127">
    <property type="term" value="C:COPII vesicle coat"/>
    <property type="evidence" value="ECO:0007669"/>
    <property type="project" value="TreeGrafter"/>
</dbReference>
<keyword evidence="5" id="KW-0653">Protein transport</keyword>
<keyword evidence="4" id="KW-0677">Repeat</keyword>
<dbReference type="GO" id="GO:0031080">
    <property type="term" value="C:nuclear pore outer ring"/>
    <property type="evidence" value="ECO:0007669"/>
    <property type="project" value="TreeGrafter"/>
</dbReference>
<feature type="repeat" description="WD" evidence="7">
    <location>
        <begin position="206"/>
        <end position="243"/>
    </location>
</feature>
<dbReference type="PANTHER" id="PTHR11024:SF20">
    <property type="entry name" value="PROTEIN TRANSPORT PROTEIN SEC13 HOMOLOG B"/>
    <property type="match status" value="1"/>
</dbReference>
<dbReference type="EnsemblPlants" id="AUR62013298-RA">
    <property type="protein sequence ID" value="AUR62013298-RA:cds"/>
    <property type="gene ID" value="AUR62013298"/>
</dbReference>
<dbReference type="InterPro" id="IPR036322">
    <property type="entry name" value="WD40_repeat_dom_sf"/>
</dbReference>
<dbReference type="PRINTS" id="PR00320">
    <property type="entry name" value="GPROTEINBRPT"/>
</dbReference>
<dbReference type="SUPFAM" id="SSF50978">
    <property type="entry name" value="WD40 repeat-like"/>
    <property type="match status" value="1"/>
</dbReference>
<dbReference type="SMART" id="SM00320">
    <property type="entry name" value="WD40"/>
    <property type="match status" value="6"/>
</dbReference>
<evidence type="ECO:0000256" key="3">
    <source>
        <dbReference type="ARBA" id="ARBA00022574"/>
    </source>
</evidence>
<evidence type="ECO:0000256" key="5">
    <source>
        <dbReference type="ARBA" id="ARBA00022927"/>
    </source>
</evidence>
<dbReference type="PROSITE" id="PS50082">
    <property type="entry name" value="WD_REPEATS_2"/>
    <property type="match status" value="2"/>
</dbReference>
<dbReference type="FunFam" id="2.130.10.10:FF:000017">
    <property type="entry name" value="SEC13 homolog (S. cerevisiae)"/>
    <property type="match status" value="1"/>
</dbReference>
<dbReference type="Pfam" id="PF03016">
    <property type="entry name" value="Exostosin_GT47"/>
    <property type="match status" value="1"/>
</dbReference>
<feature type="repeat" description="WD" evidence="7">
    <location>
        <begin position="52"/>
        <end position="86"/>
    </location>
</feature>
<evidence type="ECO:0000313" key="9">
    <source>
        <dbReference type="EnsemblPlants" id="AUR62013298-RA:cds"/>
    </source>
</evidence>
<organism evidence="9 10">
    <name type="scientific">Chenopodium quinoa</name>
    <name type="common">Quinoa</name>
    <dbReference type="NCBI Taxonomy" id="63459"/>
    <lineage>
        <taxon>Eukaryota</taxon>
        <taxon>Viridiplantae</taxon>
        <taxon>Streptophyta</taxon>
        <taxon>Embryophyta</taxon>
        <taxon>Tracheophyta</taxon>
        <taxon>Spermatophyta</taxon>
        <taxon>Magnoliopsida</taxon>
        <taxon>eudicotyledons</taxon>
        <taxon>Gunneridae</taxon>
        <taxon>Pentapetalae</taxon>
        <taxon>Caryophyllales</taxon>
        <taxon>Chenopodiaceae</taxon>
        <taxon>Chenopodioideae</taxon>
        <taxon>Atripliceae</taxon>
        <taxon>Chenopodium</taxon>
    </lineage>
</organism>
<dbReference type="GO" id="GO:0090114">
    <property type="term" value="P:COPII-coated vesicle budding"/>
    <property type="evidence" value="ECO:0007669"/>
    <property type="project" value="TreeGrafter"/>
</dbReference>
<evidence type="ECO:0000259" key="8">
    <source>
        <dbReference type="Pfam" id="PF03016"/>
    </source>
</evidence>
<evidence type="ECO:0000313" key="10">
    <source>
        <dbReference type="Proteomes" id="UP000596660"/>
    </source>
</evidence>
<dbReference type="InterPro" id="IPR015943">
    <property type="entry name" value="WD40/YVTN_repeat-like_dom_sf"/>
</dbReference>
<dbReference type="Gramene" id="AUR62013298-RA">
    <property type="protein sequence ID" value="AUR62013298-RA:cds"/>
    <property type="gene ID" value="AUR62013298"/>
</dbReference>
<evidence type="ECO:0000256" key="2">
    <source>
        <dbReference type="ARBA" id="ARBA00022448"/>
    </source>
</evidence>
<dbReference type="GO" id="GO:0005198">
    <property type="term" value="F:structural molecule activity"/>
    <property type="evidence" value="ECO:0007669"/>
    <property type="project" value="InterPro"/>
</dbReference>
<dbReference type="InterPro" id="IPR020472">
    <property type="entry name" value="WD40_PAC1"/>
</dbReference>
<accession>A0A803LH51</accession>
<keyword evidence="10" id="KW-1185">Reference proteome</keyword>
<dbReference type="AlphaFoldDB" id="A0A803LH51"/>
<comment type="similarity">
    <text evidence="1">Belongs to the WD repeat SEC13 family.</text>
</comment>
<reference evidence="9" key="1">
    <citation type="journal article" date="2017" name="Nature">
        <title>The genome of Chenopodium quinoa.</title>
        <authorList>
            <person name="Jarvis D.E."/>
            <person name="Ho Y.S."/>
            <person name="Lightfoot D.J."/>
            <person name="Schmoeckel S.M."/>
            <person name="Li B."/>
            <person name="Borm T.J.A."/>
            <person name="Ohyanagi H."/>
            <person name="Mineta K."/>
            <person name="Michell C.T."/>
            <person name="Saber N."/>
            <person name="Kharbatia N.M."/>
            <person name="Rupper R.R."/>
            <person name="Sharp A.R."/>
            <person name="Dally N."/>
            <person name="Boughton B.A."/>
            <person name="Woo Y.H."/>
            <person name="Gao G."/>
            <person name="Schijlen E.G.W.M."/>
            <person name="Guo X."/>
            <person name="Momin A.A."/>
            <person name="Negrao S."/>
            <person name="Al-Babili S."/>
            <person name="Gehring C."/>
            <person name="Roessner U."/>
            <person name="Jung C."/>
            <person name="Murphy K."/>
            <person name="Arold S.T."/>
            <person name="Gojobori T."/>
            <person name="van der Linden C.G."/>
            <person name="van Loo E.N."/>
            <person name="Jellen E.N."/>
            <person name="Maughan P.J."/>
            <person name="Tester M."/>
        </authorList>
    </citation>
    <scope>NUCLEOTIDE SEQUENCE [LARGE SCALE GENOMIC DNA]</scope>
    <source>
        <strain evidence="9">cv. PI 614886</strain>
    </source>
</reference>
<dbReference type="Pfam" id="PF00400">
    <property type="entry name" value="WD40"/>
    <property type="match status" value="6"/>
</dbReference>
<dbReference type="InterPro" id="IPR040911">
    <property type="entry name" value="Exostosin_GT47"/>
</dbReference>
<dbReference type="Gene3D" id="2.130.10.10">
    <property type="entry name" value="YVTN repeat-like/Quinoprotein amine dehydrogenase"/>
    <property type="match status" value="1"/>
</dbReference>
<dbReference type="PROSITE" id="PS50294">
    <property type="entry name" value="WD_REPEATS_REGION"/>
    <property type="match status" value="2"/>
</dbReference>
<evidence type="ECO:0000256" key="6">
    <source>
        <dbReference type="ARBA" id="ARBA00060100"/>
    </source>
</evidence>
<comment type="function">
    <text evidence="6">Required for protein transport from the endoplasmic reticulum to the Golgi apparatus.</text>
</comment>
<reference evidence="9" key="2">
    <citation type="submission" date="2021-03" db="UniProtKB">
        <authorList>
            <consortium name="EnsemblPlants"/>
        </authorList>
    </citation>
    <scope>IDENTIFICATION</scope>
</reference>
<dbReference type="PANTHER" id="PTHR11024">
    <property type="entry name" value="NUCLEAR PORE COMPLEX PROTEIN SEC13 / SEH1 FAMILY MEMBER"/>
    <property type="match status" value="1"/>
</dbReference>
<evidence type="ECO:0000256" key="1">
    <source>
        <dbReference type="ARBA" id="ARBA00010102"/>
    </source>
</evidence>
<name>A0A803LH51_CHEQI</name>
<keyword evidence="3 7" id="KW-0853">WD repeat</keyword>
<dbReference type="GO" id="GO:0006606">
    <property type="term" value="P:protein import into nucleus"/>
    <property type="evidence" value="ECO:0007669"/>
    <property type="project" value="TreeGrafter"/>
</dbReference>
<dbReference type="Proteomes" id="UP000596660">
    <property type="component" value="Unplaced"/>
</dbReference>
<evidence type="ECO:0000256" key="4">
    <source>
        <dbReference type="ARBA" id="ARBA00022737"/>
    </source>
</evidence>
<protein>
    <recommendedName>
        <fullName evidence="8">Exostosin GT47 domain-containing protein</fullName>
    </recommendedName>
</protein>
<keyword evidence="2" id="KW-0813">Transport</keyword>